<dbReference type="RefSeq" id="WP_368636248.1">
    <property type="nucleotide sequence ID" value="NZ_JBFRHK010000004.1"/>
</dbReference>
<keyword evidence="2 6" id="KW-0645">Protease</keyword>
<dbReference type="InterPro" id="IPR029045">
    <property type="entry name" value="ClpP/crotonase-like_dom_sf"/>
</dbReference>
<dbReference type="PANTHER" id="PTHR32060">
    <property type="entry name" value="TAIL-SPECIFIC PROTEASE"/>
    <property type="match status" value="1"/>
</dbReference>
<keyword evidence="5 6" id="KW-0720">Serine protease</keyword>
<reference evidence="9 10" key="1">
    <citation type="submission" date="2024-07" db="EMBL/GenBank/DDBJ databases">
        <title>Characterization of a bacterium isolated from hydrolysated instant sea cucumber by whole-genome sequencing and metabolomics.</title>
        <authorList>
            <person name="Luo X."/>
            <person name="Zhang Z."/>
            <person name="Zheng Z."/>
            <person name="Zhang W."/>
            <person name="Ming T."/>
            <person name="Jiao L."/>
            <person name="Su X."/>
            <person name="Kong F."/>
            <person name="Xu J."/>
        </authorList>
    </citation>
    <scope>NUCLEOTIDE SEQUENCE [LARGE SCALE GENOMIC DNA]</scope>
    <source>
        <strain evidence="9 10">XL-2024</strain>
    </source>
</reference>
<evidence type="ECO:0000256" key="1">
    <source>
        <dbReference type="ARBA" id="ARBA00009179"/>
    </source>
</evidence>
<evidence type="ECO:0000313" key="10">
    <source>
        <dbReference type="Proteomes" id="UP001558534"/>
    </source>
</evidence>
<keyword evidence="10" id="KW-1185">Reference proteome</keyword>
<gene>
    <name evidence="9" type="ORF">AB1300_09455</name>
</gene>
<dbReference type="InterPro" id="IPR001478">
    <property type="entry name" value="PDZ"/>
</dbReference>
<dbReference type="CDD" id="cd07560">
    <property type="entry name" value="Peptidase_S41_CPP"/>
    <property type="match status" value="1"/>
</dbReference>
<dbReference type="InterPro" id="IPR032812">
    <property type="entry name" value="SbsA_Ig"/>
</dbReference>
<proteinExistence type="inferred from homology"/>
<dbReference type="EMBL" id="JBFRHK010000004">
    <property type="protein sequence ID" value="MEX3745361.1"/>
    <property type="molecule type" value="Genomic_DNA"/>
</dbReference>
<name>A0ABV3VWT2_9BACI</name>
<evidence type="ECO:0000259" key="8">
    <source>
        <dbReference type="PROSITE" id="PS50106"/>
    </source>
</evidence>
<feature type="domain" description="PDZ" evidence="8">
    <location>
        <begin position="90"/>
        <end position="143"/>
    </location>
</feature>
<evidence type="ECO:0000256" key="5">
    <source>
        <dbReference type="ARBA" id="ARBA00022825"/>
    </source>
</evidence>
<dbReference type="CDD" id="cd06782">
    <property type="entry name" value="cpPDZ_CPP-like"/>
    <property type="match status" value="1"/>
</dbReference>
<dbReference type="PROSITE" id="PS50106">
    <property type="entry name" value="PDZ"/>
    <property type="match status" value="1"/>
</dbReference>
<dbReference type="SUPFAM" id="SSF52096">
    <property type="entry name" value="ClpP/crotonase"/>
    <property type="match status" value="1"/>
</dbReference>
<evidence type="ECO:0000256" key="7">
    <source>
        <dbReference type="SAM" id="SignalP"/>
    </source>
</evidence>
<dbReference type="Pfam" id="PF03572">
    <property type="entry name" value="Peptidase_S41"/>
    <property type="match status" value="1"/>
</dbReference>
<dbReference type="Gene3D" id="2.30.42.10">
    <property type="match status" value="1"/>
</dbReference>
<dbReference type="Pfam" id="PF17820">
    <property type="entry name" value="PDZ_6"/>
    <property type="match status" value="1"/>
</dbReference>
<dbReference type="SUPFAM" id="SSF50156">
    <property type="entry name" value="PDZ domain-like"/>
    <property type="match status" value="1"/>
</dbReference>
<evidence type="ECO:0000256" key="3">
    <source>
        <dbReference type="ARBA" id="ARBA00022729"/>
    </source>
</evidence>
<organism evidence="9 10">
    <name type="scientific">Lysinibacillus xylanilyticus</name>
    <dbReference type="NCBI Taxonomy" id="582475"/>
    <lineage>
        <taxon>Bacteria</taxon>
        <taxon>Bacillati</taxon>
        <taxon>Bacillota</taxon>
        <taxon>Bacilli</taxon>
        <taxon>Bacillales</taxon>
        <taxon>Bacillaceae</taxon>
        <taxon>Lysinibacillus</taxon>
    </lineage>
</organism>
<dbReference type="Proteomes" id="UP001558534">
    <property type="component" value="Unassembled WGS sequence"/>
</dbReference>
<feature type="chain" id="PRO_5046436559" evidence="7">
    <location>
        <begin position="23"/>
        <end position="461"/>
    </location>
</feature>
<accession>A0ABV3VWT2</accession>
<dbReference type="NCBIfam" id="TIGR00225">
    <property type="entry name" value="prc"/>
    <property type="match status" value="1"/>
</dbReference>
<comment type="caution">
    <text evidence="9">The sequence shown here is derived from an EMBL/GenBank/DDBJ whole genome shotgun (WGS) entry which is preliminary data.</text>
</comment>
<evidence type="ECO:0000256" key="4">
    <source>
        <dbReference type="ARBA" id="ARBA00022801"/>
    </source>
</evidence>
<dbReference type="Gene3D" id="3.90.226.10">
    <property type="entry name" value="2-enoyl-CoA Hydratase, Chain A, domain 1"/>
    <property type="match status" value="1"/>
</dbReference>
<evidence type="ECO:0000256" key="6">
    <source>
        <dbReference type="RuleBase" id="RU004404"/>
    </source>
</evidence>
<dbReference type="Pfam" id="PF13205">
    <property type="entry name" value="Big_5"/>
    <property type="match status" value="1"/>
</dbReference>
<protein>
    <submittedName>
        <fullName evidence="9">S41 family peptidase</fullName>
    </submittedName>
</protein>
<dbReference type="PANTHER" id="PTHR32060:SF22">
    <property type="entry name" value="CARBOXYL-TERMINAL-PROCESSING PEPTIDASE 3, CHLOROPLASTIC"/>
    <property type="match status" value="1"/>
</dbReference>
<feature type="signal peptide" evidence="7">
    <location>
        <begin position="1"/>
        <end position="22"/>
    </location>
</feature>
<dbReference type="InterPro" id="IPR036034">
    <property type="entry name" value="PDZ_sf"/>
</dbReference>
<dbReference type="InterPro" id="IPR041489">
    <property type="entry name" value="PDZ_6"/>
</dbReference>
<keyword evidence="3 7" id="KW-0732">Signal</keyword>
<dbReference type="Gene3D" id="3.30.750.44">
    <property type="match status" value="1"/>
</dbReference>
<dbReference type="InterPro" id="IPR005151">
    <property type="entry name" value="Tail-specific_protease"/>
</dbReference>
<dbReference type="SMART" id="SM00245">
    <property type="entry name" value="TSPc"/>
    <property type="match status" value="1"/>
</dbReference>
<dbReference type="InterPro" id="IPR004447">
    <property type="entry name" value="Peptidase_S41A"/>
</dbReference>
<evidence type="ECO:0000256" key="2">
    <source>
        <dbReference type="ARBA" id="ARBA00022670"/>
    </source>
</evidence>
<comment type="similarity">
    <text evidence="1 6">Belongs to the peptidase S41A family.</text>
</comment>
<keyword evidence="4 6" id="KW-0378">Hydrolase</keyword>
<evidence type="ECO:0000313" key="9">
    <source>
        <dbReference type="EMBL" id="MEX3745361.1"/>
    </source>
</evidence>
<sequence>MKKIVWSFVFVLSFFIFPFANASAASNEQQLVKEIKEIIEENYVGTINGNLQNAKTIPEIIDMLDPYSTYFTKKEFEEFINSINLSTIGIGVVIEEHEDGIHILRVFEKSGAANAGIVAGDIITAINGQSVVGSSIQEASSLLIGDEGTKIDVTLQHVNGKTSTTTITRKKYTLPNVESELLFGNVGYIAMSSFSEDGAKLVKDALIQLKQRGATSFILDLQNNGGGYVSTAEEMTGLFPQAKIAYLLEEAHASYKVRAAHQNEKFPANTRILVNRYSASASEMLAASLQDQQSAILYGETTYGKGAMQGFFELHDGSYLKLTVGKFTGPSGKTINEVGVKPNIQTKTAPIFQAHYDAIKEQYTHYKELASLKNVPSTKTFTVKLSQALSSQIAEGSVQLVALGGNEVPITTKVDGQSLLVTPSKPLNSGQEYMLLVHPTIQKETDKKLQQGIYLRITVKK</sequence>
<dbReference type="SMART" id="SM00228">
    <property type="entry name" value="PDZ"/>
    <property type="match status" value="1"/>
</dbReference>